<feature type="region of interest" description="Disordered" evidence="1">
    <location>
        <begin position="67"/>
        <end position="87"/>
    </location>
</feature>
<reference evidence="2" key="1">
    <citation type="submission" date="2014-09" db="EMBL/GenBank/DDBJ databases">
        <authorList>
            <person name="GOMEZ-VALERO Laura"/>
        </authorList>
    </citation>
    <scope>NUCLEOTIDE SEQUENCE</scope>
    <source>
        <strain evidence="2">ATCC33218</strain>
    </source>
</reference>
<evidence type="ECO:0000313" key="5">
    <source>
        <dbReference type="Proteomes" id="UP000182998"/>
    </source>
</evidence>
<feature type="compositionally biased region" description="Polar residues" evidence="1">
    <location>
        <begin position="134"/>
        <end position="155"/>
    </location>
</feature>
<dbReference type="Proteomes" id="UP000182998">
    <property type="component" value="Unassembled WGS sequence"/>
</dbReference>
<reference evidence="3 5" key="3">
    <citation type="submission" date="2016-10" db="EMBL/GenBank/DDBJ databases">
        <authorList>
            <person name="Varghese N."/>
            <person name="Submissions S."/>
        </authorList>
    </citation>
    <scope>NUCLEOTIDE SEQUENCE [LARGE SCALE GENOMIC DNA]</scope>
    <source>
        <strain evidence="3 5">ATCC 33218</strain>
    </source>
</reference>
<evidence type="ECO:0000313" key="2">
    <source>
        <dbReference type="EMBL" id="CEG60921.1"/>
    </source>
</evidence>
<evidence type="ECO:0000313" key="4">
    <source>
        <dbReference type="Proteomes" id="UP000032414"/>
    </source>
</evidence>
<reference evidence="4" key="2">
    <citation type="submission" date="2014-09" db="EMBL/GenBank/DDBJ databases">
        <authorList>
            <person name="Gomez-Valero L."/>
        </authorList>
    </citation>
    <scope>NUCLEOTIDE SEQUENCE [LARGE SCALE GENOMIC DNA]</scope>
    <source>
        <strain evidence="4">ATCC33218</strain>
    </source>
</reference>
<dbReference type="PATRIC" id="fig|451.8.peg.2013"/>
<protein>
    <submittedName>
        <fullName evidence="2">Uncharacterized protein</fullName>
    </submittedName>
</protein>
<dbReference type="OrthoDB" id="5654091at2"/>
<name>A0A098GHG1_LEGMI</name>
<organism evidence="2 4">
    <name type="scientific">Legionella micdadei</name>
    <name type="common">Tatlockia micdadei</name>
    <dbReference type="NCBI Taxonomy" id="451"/>
    <lineage>
        <taxon>Bacteria</taxon>
        <taxon>Pseudomonadati</taxon>
        <taxon>Pseudomonadota</taxon>
        <taxon>Gammaproteobacteria</taxon>
        <taxon>Legionellales</taxon>
        <taxon>Legionellaceae</taxon>
        <taxon>Legionella</taxon>
    </lineage>
</organism>
<dbReference type="KEGG" id="tmc:LMI_1622"/>
<dbReference type="Proteomes" id="UP000032414">
    <property type="component" value="Chromosome I"/>
</dbReference>
<proteinExistence type="predicted"/>
<evidence type="ECO:0000313" key="3">
    <source>
        <dbReference type="EMBL" id="SCY17268.1"/>
    </source>
</evidence>
<dbReference type="AlphaFoldDB" id="A0A098GHG1"/>
<sequence length="343" mass="38068">MEDAFGDPNVVEDAKATLPVANTTLPLETDSQGGISWDDYCDTDYNQVEVELQEKYGDLPSFYEVSETSYESSSNSSGDNASSPPSEHWAGAKFLVTPVSYVVNFATTQLTALKNAVLGHSDSHCAQSDDASERSPTSTQKIMTSLSDEGNTSAEKPFTNQDEILEEVGAGPDDGICSPMVNLYFEEQLGLRNDSFRKGSASHIFQEAEKEEKHQIELIKQGKDGLHAVFVDHNIPYNQKTVKARELESEQQVETLLDKFDQALITYPVVRDDGLQDRHQIYIEKKDNGSHCSRFDVNKEGAIEEMPCKMFYHKFAKKAAKGSNNDNDDVIVAGIKRTESRLS</sequence>
<dbReference type="RefSeq" id="WP_045099254.1">
    <property type="nucleotide sequence ID" value="NZ_CP020614.1"/>
</dbReference>
<accession>A0A098GHG1</accession>
<keyword evidence="5" id="KW-1185">Reference proteome</keyword>
<evidence type="ECO:0000256" key="1">
    <source>
        <dbReference type="SAM" id="MobiDB-lite"/>
    </source>
</evidence>
<dbReference type="EMBL" id="FMVN01000004">
    <property type="protein sequence ID" value="SCY17268.1"/>
    <property type="molecule type" value="Genomic_DNA"/>
</dbReference>
<dbReference type="EMBL" id="LN614830">
    <property type="protein sequence ID" value="CEG60921.1"/>
    <property type="molecule type" value="Genomic_DNA"/>
</dbReference>
<dbReference type="HOGENOM" id="CLU_808738_0_0_6"/>
<gene>
    <name evidence="2" type="ORF">LMI_1622</name>
    <name evidence="3" type="ORF">SAMN02982997_01037</name>
</gene>
<feature type="region of interest" description="Disordered" evidence="1">
    <location>
        <begin position="122"/>
        <end position="155"/>
    </location>
</feature>